<dbReference type="PANTHER" id="PTHR34135:SF2">
    <property type="entry name" value="LYSOZYME"/>
    <property type="match status" value="1"/>
</dbReference>
<evidence type="ECO:0000256" key="1">
    <source>
        <dbReference type="ARBA" id="ARBA00010646"/>
    </source>
</evidence>
<dbReference type="GO" id="GO:0003796">
    <property type="term" value="F:lysozyme activity"/>
    <property type="evidence" value="ECO:0007669"/>
    <property type="project" value="InterPro"/>
</dbReference>
<name>A0A3D2XAG1_9FIRM</name>
<dbReference type="Gene3D" id="3.20.20.80">
    <property type="entry name" value="Glycosidases"/>
    <property type="match status" value="1"/>
</dbReference>
<keyword evidence="2" id="KW-0812">Transmembrane</keyword>
<accession>A0A3D2XAG1</accession>
<dbReference type="GO" id="GO:0016998">
    <property type="term" value="P:cell wall macromolecule catabolic process"/>
    <property type="evidence" value="ECO:0007669"/>
    <property type="project" value="InterPro"/>
</dbReference>
<dbReference type="EMBL" id="DPVV01000533">
    <property type="protein sequence ID" value="HCL03934.1"/>
    <property type="molecule type" value="Genomic_DNA"/>
</dbReference>
<proteinExistence type="inferred from homology"/>
<sequence>NGERDNRELQDMKDYLEIVLSELDEVKKKLNDQPIRNQYTESMEQRKKRKRRRNPFKKLAILEGALLLILGISFAVHLTLGAKSNVPTSGGSIFQEGNNGGVISPAVKTVKQVKELAKLITPELQNEIAPFKVTTERFFGFEYLVFTDGMVKICYRNEFLEEELEDRLRILIDNGTKMMELDWDYDLTSDLKGLCPTYGSFLAEGVKQFVFLNYAEEDNSIPEEVRIMDVDTLWEYPVFSMEQAVKDLFVLNYEELHSVTNKDGDMRMTMKIGSASYTYAITKEAYIDAVYYDEFLPKYNKNFDLKIDEDGIGFETVVSLSEKEYLGELSAKLILQDGAIVLGKTTFSAYVTADQEDSEKGGLIIPSTDILDERIALWGHQNKRYLVPLSNKIPRLSYQPENFIPSNGKLEYMEQGVKKSIHGIDVSKYQGDIDWKKVKESGVEFAILRLGFRGFNEGTLEIDPYFVQNIKEATKAGVHVGVYFFSQAVTLEEANEEAEFVLEQIKDYKITYPVIFDTEYVTTFDARANKLSRQLRTDITKTFCEKIQKAGYHPMIYANTKWMVMGIDLEQLSTYDLWFAYYGNNLTYPYDFQMYQYSDSGTIPGIKGNVDLNISFIDYANPTLLD</sequence>
<evidence type="ECO:0000313" key="4">
    <source>
        <dbReference type="Proteomes" id="UP000262969"/>
    </source>
</evidence>
<keyword evidence="2" id="KW-1133">Transmembrane helix</keyword>
<evidence type="ECO:0008006" key="5">
    <source>
        <dbReference type="Google" id="ProtNLM"/>
    </source>
</evidence>
<evidence type="ECO:0000313" key="3">
    <source>
        <dbReference type="EMBL" id="HCL03934.1"/>
    </source>
</evidence>
<dbReference type="GO" id="GO:0016052">
    <property type="term" value="P:carbohydrate catabolic process"/>
    <property type="evidence" value="ECO:0007669"/>
    <property type="project" value="TreeGrafter"/>
</dbReference>
<gene>
    <name evidence="3" type="ORF">DHW61_16265</name>
</gene>
<organism evidence="3 4">
    <name type="scientific">Lachnoclostridium phytofermentans</name>
    <dbReference type="NCBI Taxonomy" id="66219"/>
    <lineage>
        <taxon>Bacteria</taxon>
        <taxon>Bacillati</taxon>
        <taxon>Bacillota</taxon>
        <taxon>Clostridia</taxon>
        <taxon>Lachnospirales</taxon>
        <taxon>Lachnospiraceae</taxon>
    </lineage>
</organism>
<keyword evidence="2" id="KW-0472">Membrane</keyword>
<dbReference type="PANTHER" id="PTHR34135">
    <property type="entry name" value="LYSOZYME"/>
    <property type="match status" value="1"/>
</dbReference>
<evidence type="ECO:0000256" key="2">
    <source>
        <dbReference type="SAM" id="Phobius"/>
    </source>
</evidence>
<comment type="caution">
    <text evidence="3">The sequence shown here is derived from an EMBL/GenBank/DDBJ whole genome shotgun (WGS) entry which is preliminary data.</text>
</comment>
<dbReference type="InterPro" id="IPR017853">
    <property type="entry name" value="GH"/>
</dbReference>
<dbReference type="InterPro" id="IPR002053">
    <property type="entry name" value="Glyco_hydro_25"/>
</dbReference>
<feature type="transmembrane region" description="Helical" evidence="2">
    <location>
        <begin position="59"/>
        <end position="80"/>
    </location>
</feature>
<feature type="non-terminal residue" evidence="3">
    <location>
        <position position="1"/>
    </location>
</feature>
<dbReference type="Proteomes" id="UP000262969">
    <property type="component" value="Unassembled WGS sequence"/>
</dbReference>
<dbReference type="GO" id="GO:0009253">
    <property type="term" value="P:peptidoglycan catabolic process"/>
    <property type="evidence" value="ECO:0007669"/>
    <property type="project" value="InterPro"/>
</dbReference>
<dbReference type="SUPFAM" id="SSF51445">
    <property type="entry name" value="(Trans)glycosidases"/>
    <property type="match status" value="1"/>
</dbReference>
<dbReference type="AlphaFoldDB" id="A0A3D2XAG1"/>
<reference evidence="3 4" key="1">
    <citation type="journal article" date="2018" name="Nat. Biotechnol.">
        <title>A standardized bacterial taxonomy based on genome phylogeny substantially revises the tree of life.</title>
        <authorList>
            <person name="Parks D.H."/>
            <person name="Chuvochina M."/>
            <person name="Waite D.W."/>
            <person name="Rinke C."/>
            <person name="Skarshewski A."/>
            <person name="Chaumeil P.A."/>
            <person name="Hugenholtz P."/>
        </authorList>
    </citation>
    <scope>NUCLEOTIDE SEQUENCE [LARGE SCALE GENOMIC DNA]</scope>
    <source>
        <strain evidence="3">UBA11728</strain>
    </source>
</reference>
<dbReference type="Pfam" id="PF01183">
    <property type="entry name" value="Glyco_hydro_25"/>
    <property type="match status" value="1"/>
</dbReference>
<protein>
    <recommendedName>
        <fullName evidence="5">Glycoside hydrolase</fullName>
    </recommendedName>
</protein>
<comment type="similarity">
    <text evidence="1">Belongs to the glycosyl hydrolase 25 family.</text>
</comment>
<dbReference type="CDD" id="cd06414">
    <property type="entry name" value="GH25_LytC-like"/>
    <property type="match status" value="1"/>
</dbReference>
<dbReference type="PROSITE" id="PS51904">
    <property type="entry name" value="GLYCOSYL_HYDROL_F25_2"/>
    <property type="match status" value="1"/>
</dbReference>